<dbReference type="Proteomes" id="UP001152087">
    <property type="component" value="Unassembled WGS sequence"/>
</dbReference>
<reference evidence="2" key="1">
    <citation type="submission" date="2022-09" db="EMBL/GenBank/DDBJ databases">
        <title>Fusarium specimens isolated from Avocado Roots.</title>
        <authorList>
            <person name="Stajich J."/>
            <person name="Roper C."/>
            <person name="Heimlech-Rivalta G."/>
        </authorList>
    </citation>
    <scope>NUCLEOTIDE SEQUENCE</scope>
    <source>
        <strain evidence="2">A02</strain>
    </source>
</reference>
<dbReference type="EMBL" id="JAOQAV010000003">
    <property type="protein sequence ID" value="KAJ4195979.1"/>
    <property type="molecule type" value="Genomic_DNA"/>
</dbReference>
<accession>A0A9W8RHZ7</accession>
<sequence length="160" mass="18027">MSSPPPTQPVDENSPLEDGQRSPSDSQDAAAMSNSQRRPYAASKTPEPHGDQQAANSDPPDTPGVLEPFDWDEFEARYESALRDADEHEGEILKEAEALSKYFKVWAAAASAHDDERAAKRLQTRRRFVNLSEDRMERKQEHYDQVVRAFENALALLKSQ</sequence>
<feature type="compositionally biased region" description="Polar residues" evidence="1">
    <location>
        <begin position="21"/>
        <end position="37"/>
    </location>
</feature>
<evidence type="ECO:0000256" key="1">
    <source>
        <dbReference type="SAM" id="MobiDB-lite"/>
    </source>
</evidence>
<evidence type="ECO:0000313" key="2">
    <source>
        <dbReference type="EMBL" id="KAJ4195979.1"/>
    </source>
</evidence>
<proteinExistence type="predicted"/>
<comment type="caution">
    <text evidence="2">The sequence shown here is derived from an EMBL/GenBank/DDBJ whole genome shotgun (WGS) entry which is preliminary data.</text>
</comment>
<feature type="region of interest" description="Disordered" evidence="1">
    <location>
        <begin position="1"/>
        <end position="70"/>
    </location>
</feature>
<protein>
    <submittedName>
        <fullName evidence="2">Uncharacterized protein</fullName>
    </submittedName>
</protein>
<dbReference type="AlphaFoldDB" id="A0A9W8RHZ7"/>
<keyword evidence="3" id="KW-1185">Reference proteome</keyword>
<evidence type="ECO:0000313" key="3">
    <source>
        <dbReference type="Proteomes" id="UP001152087"/>
    </source>
</evidence>
<gene>
    <name evidence="2" type="ORF">NW755_002140</name>
</gene>
<dbReference type="OrthoDB" id="5335351at2759"/>
<organism evidence="2 3">
    <name type="scientific">Fusarium falciforme</name>
    <dbReference type="NCBI Taxonomy" id="195108"/>
    <lineage>
        <taxon>Eukaryota</taxon>
        <taxon>Fungi</taxon>
        <taxon>Dikarya</taxon>
        <taxon>Ascomycota</taxon>
        <taxon>Pezizomycotina</taxon>
        <taxon>Sordariomycetes</taxon>
        <taxon>Hypocreomycetidae</taxon>
        <taxon>Hypocreales</taxon>
        <taxon>Nectriaceae</taxon>
        <taxon>Fusarium</taxon>
        <taxon>Fusarium solani species complex</taxon>
    </lineage>
</organism>
<name>A0A9W8RHZ7_9HYPO</name>